<feature type="compositionally biased region" description="Pro residues" evidence="18">
    <location>
        <begin position="10"/>
        <end position="26"/>
    </location>
</feature>
<evidence type="ECO:0000256" key="17">
    <source>
        <dbReference type="RuleBase" id="RU366055"/>
    </source>
</evidence>
<evidence type="ECO:0000256" key="10">
    <source>
        <dbReference type="ARBA" id="ARBA00022801"/>
    </source>
</evidence>
<dbReference type="GO" id="GO:0005743">
    <property type="term" value="C:mitochondrial inner membrane"/>
    <property type="evidence" value="ECO:0007669"/>
    <property type="project" value="UniProtKB-SubCell"/>
</dbReference>
<evidence type="ECO:0000256" key="14">
    <source>
        <dbReference type="ARBA" id="ARBA00023211"/>
    </source>
</evidence>
<keyword evidence="12" id="KW-0496">Mitochondrion</keyword>
<accession>A0A060T622</accession>
<dbReference type="EMBL" id="HG937693">
    <property type="protein sequence ID" value="CDP34352.1"/>
    <property type="molecule type" value="Genomic_DNA"/>
</dbReference>
<evidence type="ECO:0000313" key="21">
    <source>
        <dbReference type="EMBL" id="CDP34352.1"/>
    </source>
</evidence>
<comment type="cofactor">
    <cofactor evidence="2 17">
        <name>Mg(2+)</name>
        <dbReference type="ChEBI" id="CHEBI:18420"/>
    </cofactor>
</comment>
<keyword evidence="6 17" id="KW-0540">Nuclease</keyword>
<dbReference type="GO" id="GO:0006309">
    <property type="term" value="P:apoptotic DNA fragmentation"/>
    <property type="evidence" value="ECO:0007669"/>
    <property type="project" value="TreeGrafter"/>
</dbReference>
<dbReference type="GO" id="GO:0006401">
    <property type="term" value="P:RNA catabolic process"/>
    <property type="evidence" value="ECO:0007669"/>
    <property type="project" value="UniProtKB-ARBA"/>
</dbReference>
<evidence type="ECO:0000256" key="3">
    <source>
        <dbReference type="ARBA" id="ARBA00004273"/>
    </source>
</evidence>
<sequence length="319" mass="35367">MGFWSSSSPSPSPSAPSDLPTPPPSPVDGSIAEGLAASAAVQSSALVNPAGYFQKYGFPAPIHDVANRGEFISVYDRRTRNPYYVVEHITAASLARRDGSRDQSVFKEDEQVPEKFRARLRDYFRSGYDRGHQAPAADAKYSQQAMDDTFYLTNMCPQVGAGFNRDYWSHFEYFVRGLVRKYPSVRVVTGPLYLPKKDPADGKWKVTYEVIGNPPNIAVPTHFFKIIVGEDTAKNDVAVGAFVLPNEQIDNSTPLKSFYVPLNAIERATGVEFLPKLPEKQQRDLCREVKCELVVREFDKASKALPAPPPPLALPAPKK</sequence>
<proteinExistence type="inferred from homology"/>
<feature type="region of interest" description="Disordered" evidence="18">
    <location>
        <begin position="1"/>
        <end position="30"/>
    </location>
</feature>
<comment type="similarity">
    <text evidence="4 17">Belongs to the DNA/RNA non-specific endonuclease family.</text>
</comment>
<evidence type="ECO:0000259" key="19">
    <source>
        <dbReference type="SMART" id="SM00477"/>
    </source>
</evidence>
<name>A0A060T622_BLAAD</name>
<evidence type="ECO:0000256" key="18">
    <source>
        <dbReference type="SAM" id="MobiDB-lite"/>
    </source>
</evidence>
<protein>
    <recommendedName>
        <fullName evidence="17">Endonuclease</fullName>
        <ecNumber evidence="17">3.1.30.-</ecNumber>
    </recommendedName>
</protein>
<dbReference type="SUPFAM" id="SSF54060">
    <property type="entry name" value="His-Me finger endonucleases"/>
    <property type="match status" value="1"/>
</dbReference>
<keyword evidence="11" id="KW-0460">Magnesium</keyword>
<dbReference type="SMART" id="SM00477">
    <property type="entry name" value="NUC"/>
    <property type="match status" value="1"/>
</dbReference>
<dbReference type="InterPro" id="IPR020821">
    <property type="entry name" value="ENPP1-3/EXOG-like_nuc-like"/>
</dbReference>
<dbReference type="AlphaFoldDB" id="A0A060T622"/>
<evidence type="ECO:0000256" key="2">
    <source>
        <dbReference type="ARBA" id="ARBA00001946"/>
    </source>
</evidence>
<dbReference type="InterPro" id="IPR018524">
    <property type="entry name" value="DNA/RNA_endonuclease_AS"/>
</dbReference>
<dbReference type="GO" id="GO:0046872">
    <property type="term" value="F:metal ion binding"/>
    <property type="evidence" value="ECO:0007669"/>
    <property type="project" value="UniProtKB-KW"/>
</dbReference>
<reference evidence="21" key="1">
    <citation type="submission" date="2014-02" db="EMBL/GenBank/DDBJ databases">
        <authorList>
            <person name="Genoscope - CEA"/>
        </authorList>
    </citation>
    <scope>NUCLEOTIDE SEQUENCE</scope>
    <source>
        <strain evidence="21">LS3</strain>
    </source>
</reference>
<keyword evidence="8 17" id="KW-0255">Endonuclease</keyword>
<keyword evidence="7 16" id="KW-0479">Metal-binding</keyword>
<feature type="active site" description="Proton acceptor" evidence="15">
    <location>
        <position position="132"/>
    </location>
</feature>
<gene>
    <name evidence="21" type="ORF">GNLVRS02_ARAD1C10384g</name>
</gene>
<dbReference type="GO" id="GO:0005634">
    <property type="term" value="C:nucleus"/>
    <property type="evidence" value="ECO:0007669"/>
    <property type="project" value="UniProtKB-ARBA"/>
</dbReference>
<dbReference type="PANTHER" id="PTHR13966">
    <property type="entry name" value="ENDONUCLEASE RELATED"/>
    <property type="match status" value="1"/>
</dbReference>
<evidence type="ECO:0000256" key="9">
    <source>
        <dbReference type="ARBA" id="ARBA00022792"/>
    </source>
</evidence>
<evidence type="ECO:0000256" key="13">
    <source>
        <dbReference type="ARBA" id="ARBA00023136"/>
    </source>
</evidence>
<dbReference type="GO" id="GO:0003676">
    <property type="term" value="F:nucleic acid binding"/>
    <property type="evidence" value="ECO:0007669"/>
    <property type="project" value="InterPro"/>
</dbReference>
<evidence type="ECO:0000259" key="20">
    <source>
        <dbReference type="SMART" id="SM00892"/>
    </source>
</evidence>
<dbReference type="SMART" id="SM00892">
    <property type="entry name" value="Endonuclease_NS"/>
    <property type="match status" value="1"/>
</dbReference>
<evidence type="ECO:0000256" key="8">
    <source>
        <dbReference type="ARBA" id="ARBA00022759"/>
    </source>
</evidence>
<dbReference type="InterPro" id="IPR044929">
    <property type="entry name" value="DNA/RNA_non-sp_Endonuclease_sf"/>
</dbReference>
<comment type="subunit">
    <text evidence="5">Homodimer.</text>
</comment>
<organism evidence="21">
    <name type="scientific">Blastobotrys adeninivorans</name>
    <name type="common">Yeast</name>
    <name type="synonym">Arxula adeninivorans</name>
    <dbReference type="NCBI Taxonomy" id="409370"/>
    <lineage>
        <taxon>Eukaryota</taxon>
        <taxon>Fungi</taxon>
        <taxon>Dikarya</taxon>
        <taxon>Ascomycota</taxon>
        <taxon>Saccharomycotina</taxon>
        <taxon>Dipodascomycetes</taxon>
        <taxon>Dipodascales</taxon>
        <taxon>Trichomonascaceae</taxon>
        <taxon>Blastobotrys</taxon>
    </lineage>
</organism>
<evidence type="ECO:0000256" key="16">
    <source>
        <dbReference type="PIRSR" id="PIRSR640255-2"/>
    </source>
</evidence>
<evidence type="ECO:0000256" key="12">
    <source>
        <dbReference type="ARBA" id="ARBA00023128"/>
    </source>
</evidence>
<dbReference type="InterPro" id="IPR040255">
    <property type="entry name" value="Non-specific_endonuclease"/>
</dbReference>
<dbReference type="CDD" id="cd00091">
    <property type="entry name" value="NUC"/>
    <property type="match status" value="1"/>
</dbReference>
<keyword evidence="9" id="KW-0999">Mitochondrion inner membrane</keyword>
<feature type="domain" description="DNA/RNA non-specific endonuclease/pyrophosphatase/phosphodiesterase" evidence="20">
    <location>
        <begin position="67"/>
        <end position="280"/>
    </location>
</feature>
<dbReference type="EC" id="3.1.30.-" evidence="17"/>
<dbReference type="PANTHER" id="PTHR13966:SF5">
    <property type="entry name" value="ENDONUCLEASE G, MITOCHONDRIAL"/>
    <property type="match status" value="1"/>
</dbReference>
<dbReference type="GO" id="GO:0004521">
    <property type="term" value="F:RNA endonuclease activity"/>
    <property type="evidence" value="ECO:0007669"/>
    <property type="project" value="TreeGrafter"/>
</dbReference>
<feature type="domain" description="ENPP1-3/EXOG-like endonuclease/phosphodiesterase" evidence="19">
    <location>
        <begin position="68"/>
        <end position="280"/>
    </location>
</feature>
<dbReference type="FunFam" id="3.40.570.10:FF:000004">
    <property type="entry name" value="Nuclease 1, mitochondrial"/>
    <property type="match status" value="1"/>
</dbReference>
<dbReference type="InterPro" id="IPR001604">
    <property type="entry name" value="Endo_G_ENPP1-like_dom"/>
</dbReference>
<evidence type="ECO:0000256" key="15">
    <source>
        <dbReference type="PIRSR" id="PIRSR640255-1"/>
    </source>
</evidence>
<evidence type="ECO:0000256" key="11">
    <source>
        <dbReference type="ARBA" id="ARBA00022842"/>
    </source>
</evidence>
<evidence type="ECO:0000256" key="5">
    <source>
        <dbReference type="ARBA" id="ARBA00011738"/>
    </source>
</evidence>
<dbReference type="PhylomeDB" id="A0A060T622"/>
<reference evidence="21" key="2">
    <citation type="submission" date="2014-06" db="EMBL/GenBank/DDBJ databases">
        <title>The complete genome of Blastobotrys (Arxula) adeninivorans LS3 - a yeast of biotechnological interest.</title>
        <authorList>
            <person name="Kunze G."/>
            <person name="Gaillardin C."/>
            <person name="Czernicka M."/>
            <person name="Durrens P."/>
            <person name="Martin T."/>
            <person name="Boer E."/>
            <person name="Gabaldon T."/>
            <person name="Cruz J."/>
            <person name="Talla E."/>
            <person name="Marck C."/>
            <person name="Goffeau A."/>
            <person name="Barbe V."/>
            <person name="Baret P."/>
            <person name="Baronian K."/>
            <person name="Beier S."/>
            <person name="Bleykasten C."/>
            <person name="Bode R."/>
            <person name="Casaregola S."/>
            <person name="Despons L."/>
            <person name="Fairhead C."/>
            <person name="Giersberg M."/>
            <person name="Gierski P."/>
            <person name="Hahnel U."/>
            <person name="Hartmann A."/>
            <person name="Jankowska D."/>
            <person name="Jubin C."/>
            <person name="Jung P."/>
            <person name="Lafontaine I."/>
            <person name="Leh-Louis V."/>
            <person name="Lemaire M."/>
            <person name="Marcet-Houben M."/>
            <person name="Mascher M."/>
            <person name="Morel G."/>
            <person name="Richard G.-F."/>
            <person name="Riechen J."/>
            <person name="Sacerdot C."/>
            <person name="Sarkar A."/>
            <person name="Savel G."/>
            <person name="Schacherer J."/>
            <person name="Sherman D."/>
            <person name="Straub M.-L."/>
            <person name="Stein N."/>
            <person name="Thierry A."/>
            <person name="Trautwein-Schult A."/>
            <person name="Westhof E."/>
            <person name="Worch S."/>
            <person name="Dujon B."/>
            <person name="Souciet J.-L."/>
            <person name="Wincker P."/>
            <person name="Scholz U."/>
            <person name="Neuveglise N."/>
        </authorList>
    </citation>
    <scope>NUCLEOTIDE SEQUENCE</scope>
    <source>
        <strain evidence="21">LS3</strain>
    </source>
</reference>
<keyword evidence="10 17" id="KW-0378">Hydrolase</keyword>
<comment type="subcellular location">
    <subcellularLocation>
        <location evidence="3">Mitochondrion inner membrane</location>
    </subcellularLocation>
</comment>
<evidence type="ECO:0000256" key="6">
    <source>
        <dbReference type="ARBA" id="ARBA00022722"/>
    </source>
</evidence>
<dbReference type="PROSITE" id="PS01070">
    <property type="entry name" value="NUCLEASE_NON_SPEC"/>
    <property type="match status" value="1"/>
</dbReference>
<evidence type="ECO:0000256" key="4">
    <source>
        <dbReference type="ARBA" id="ARBA00010052"/>
    </source>
</evidence>
<dbReference type="Gene3D" id="3.40.570.10">
    <property type="entry name" value="Extracellular Endonuclease, subunit A"/>
    <property type="match status" value="1"/>
</dbReference>
<feature type="binding site" evidence="16">
    <location>
        <position position="164"/>
    </location>
    <ligand>
        <name>Mg(2+)</name>
        <dbReference type="ChEBI" id="CHEBI:18420"/>
        <note>catalytic</note>
    </ligand>
</feature>
<evidence type="ECO:0000256" key="7">
    <source>
        <dbReference type="ARBA" id="ARBA00022723"/>
    </source>
</evidence>
<keyword evidence="14" id="KW-0464">Manganese</keyword>
<comment type="cofactor">
    <cofactor evidence="1">
        <name>Mn(2+)</name>
        <dbReference type="ChEBI" id="CHEBI:29035"/>
    </cofactor>
</comment>
<dbReference type="InterPro" id="IPR044925">
    <property type="entry name" value="His-Me_finger_sf"/>
</dbReference>
<dbReference type="GO" id="GO:0000014">
    <property type="term" value="F:single-stranded DNA endodeoxyribonuclease activity"/>
    <property type="evidence" value="ECO:0007669"/>
    <property type="project" value="TreeGrafter"/>
</dbReference>
<keyword evidence="13" id="KW-0472">Membrane</keyword>
<evidence type="ECO:0000256" key="1">
    <source>
        <dbReference type="ARBA" id="ARBA00001936"/>
    </source>
</evidence>
<dbReference type="Pfam" id="PF01223">
    <property type="entry name" value="Endonuclease_NS"/>
    <property type="match status" value="1"/>
</dbReference>